<sequence>MHVCVCVRESVTSCRSRTNRLDLDNVRIVLPTCGQFPDKNNNNIEFAKVLDERDWSGRPSAFRLNRDRLRPTLPAIHSQANSFNIKYDYFK</sequence>
<reference evidence="1 2" key="1">
    <citation type="journal article" date="2018" name="Sci. Rep.">
        <title>Genomic signatures of local adaptation to the degree of environmental predictability in rotifers.</title>
        <authorList>
            <person name="Franch-Gras L."/>
            <person name="Hahn C."/>
            <person name="Garcia-Roger E.M."/>
            <person name="Carmona M.J."/>
            <person name="Serra M."/>
            <person name="Gomez A."/>
        </authorList>
    </citation>
    <scope>NUCLEOTIDE SEQUENCE [LARGE SCALE GENOMIC DNA]</scope>
    <source>
        <strain evidence="1">HYR1</strain>
    </source>
</reference>
<proteinExistence type="predicted"/>
<dbReference type="Proteomes" id="UP000276133">
    <property type="component" value="Unassembled WGS sequence"/>
</dbReference>
<evidence type="ECO:0000313" key="2">
    <source>
        <dbReference type="Proteomes" id="UP000276133"/>
    </source>
</evidence>
<protein>
    <submittedName>
        <fullName evidence="1">Uncharacterized protein</fullName>
    </submittedName>
</protein>
<organism evidence="1 2">
    <name type="scientific">Brachionus plicatilis</name>
    <name type="common">Marine rotifer</name>
    <name type="synonym">Brachionus muelleri</name>
    <dbReference type="NCBI Taxonomy" id="10195"/>
    <lineage>
        <taxon>Eukaryota</taxon>
        <taxon>Metazoa</taxon>
        <taxon>Spiralia</taxon>
        <taxon>Gnathifera</taxon>
        <taxon>Rotifera</taxon>
        <taxon>Eurotatoria</taxon>
        <taxon>Monogononta</taxon>
        <taxon>Pseudotrocha</taxon>
        <taxon>Ploima</taxon>
        <taxon>Brachionidae</taxon>
        <taxon>Brachionus</taxon>
    </lineage>
</organism>
<evidence type="ECO:0000313" key="1">
    <source>
        <dbReference type="EMBL" id="RNA27713.1"/>
    </source>
</evidence>
<dbReference type="EMBL" id="REGN01002502">
    <property type="protein sequence ID" value="RNA27713.1"/>
    <property type="molecule type" value="Genomic_DNA"/>
</dbReference>
<keyword evidence="2" id="KW-1185">Reference proteome</keyword>
<dbReference type="AlphaFoldDB" id="A0A3M7RVV1"/>
<gene>
    <name evidence="1" type="ORF">BpHYR1_010839</name>
</gene>
<comment type="caution">
    <text evidence="1">The sequence shown here is derived from an EMBL/GenBank/DDBJ whole genome shotgun (WGS) entry which is preliminary data.</text>
</comment>
<accession>A0A3M7RVV1</accession>
<name>A0A3M7RVV1_BRAPC</name>